<feature type="compositionally biased region" description="Polar residues" evidence="1">
    <location>
        <begin position="357"/>
        <end position="367"/>
    </location>
</feature>
<dbReference type="PANTHER" id="PTHR34861:SF10">
    <property type="entry name" value="CYCLASE"/>
    <property type="match status" value="1"/>
</dbReference>
<dbReference type="InterPro" id="IPR036259">
    <property type="entry name" value="MFS_trans_sf"/>
</dbReference>
<reference evidence="3" key="1">
    <citation type="journal article" date="2014" name="Int. J. Syst. Evol. Microbiol.">
        <title>Complete genome sequence of Corynebacterium casei LMG S-19264T (=DSM 44701T), isolated from a smear-ripened cheese.</title>
        <authorList>
            <consortium name="US DOE Joint Genome Institute (JGI-PGF)"/>
            <person name="Walter F."/>
            <person name="Albersmeier A."/>
            <person name="Kalinowski J."/>
            <person name="Ruckert C."/>
        </authorList>
    </citation>
    <scope>NUCLEOTIDE SEQUENCE</scope>
    <source>
        <strain evidence="3">CGMCC 4.7110</strain>
    </source>
</reference>
<dbReference type="Gene3D" id="1.20.1720.10">
    <property type="entry name" value="Multidrug resistance protein D"/>
    <property type="match status" value="1"/>
</dbReference>
<dbReference type="Pfam" id="PF04199">
    <property type="entry name" value="Cyclase"/>
    <property type="match status" value="1"/>
</dbReference>
<comment type="caution">
    <text evidence="3">The sequence shown here is derived from an EMBL/GenBank/DDBJ whole genome shotgun (WGS) entry which is preliminary data.</text>
</comment>
<dbReference type="InterPro" id="IPR007325">
    <property type="entry name" value="KFase/CYL"/>
</dbReference>
<keyword evidence="2" id="KW-0472">Membrane</keyword>
<accession>A0A917XGF5</accession>
<keyword evidence="2" id="KW-1133">Transmembrane helix</keyword>
<feature type="region of interest" description="Disordered" evidence="1">
    <location>
        <begin position="309"/>
        <end position="338"/>
    </location>
</feature>
<feature type="transmembrane region" description="Helical" evidence="2">
    <location>
        <begin position="450"/>
        <end position="473"/>
    </location>
</feature>
<evidence type="ECO:0000313" key="4">
    <source>
        <dbReference type="Proteomes" id="UP000653411"/>
    </source>
</evidence>
<gene>
    <name evidence="3" type="ORF">GCM10011578_055450</name>
</gene>
<dbReference type="SUPFAM" id="SSF103473">
    <property type="entry name" value="MFS general substrate transporter"/>
    <property type="match status" value="1"/>
</dbReference>
<feature type="region of interest" description="Disordered" evidence="1">
    <location>
        <begin position="356"/>
        <end position="409"/>
    </location>
</feature>
<dbReference type="SUPFAM" id="SSF102198">
    <property type="entry name" value="Putative cyclase"/>
    <property type="match status" value="1"/>
</dbReference>
<evidence type="ECO:0000256" key="1">
    <source>
        <dbReference type="SAM" id="MobiDB-lite"/>
    </source>
</evidence>
<dbReference type="AlphaFoldDB" id="A0A917XGF5"/>
<protein>
    <recommendedName>
        <fullName evidence="5">Cyclase</fullName>
    </recommendedName>
</protein>
<evidence type="ECO:0008006" key="5">
    <source>
        <dbReference type="Google" id="ProtNLM"/>
    </source>
</evidence>
<sequence>MSDSTTLPHHPLGKELSNWGRWGDDDEIGTLNFITPAKRVASARLVRTGKTFDLGMAFGKEGPATAGSFRENPQHVMTLPPSDTAGFPDGPISSDDMVVMSLQAATQWDGLGHMGYDGHFYNNVPAAAINNFAGVSRNSFDKAAGRLISRGVLLDIAALKGVDRLDESYEITVADLLAAEERQGVRVESGDILCIRTGWHQWFAEGDRDHYMSEVEPGPGMDTLPWLHEREVAALALDNWAVEVSPSPVDGAYAPFHQIAIRDMGLTLGEMWDFEALAADCAQDGVWEFLLCASGLKVTASAGSPITPIALKQQPGSRYGSRPNTWSTPPLPHAARRPTGYRSACGIRPYDGPWTTYGPSQARTGTAESRRAFRPTLHRPTGQKTDQTGNLTVSHTSPRPTGRSSTPNPKLIVPVLALAGVVVAVMQTLVLPIVPRLPRLLDTSSSDASWAVTATLLTSAVATPVAGQLGDMYGKRRLARRFMDPRHGMANDSFPLFTDAQYTAVQRRRGDLVSVGLGYPPGGGGRTP</sequence>
<keyword evidence="4" id="KW-1185">Reference proteome</keyword>
<name>A0A917XGF5_9ACTN</name>
<dbReference type="InterPro" id="IPR037175">
    <property type="entry name" value="KFase_sf"/>
</dbReference>
<keyword evidence="2" id="KW-0812">Transmembrane</keyword>
<evidence type="ECO:0000313" key="3">
    <source>
        <dbReference type="EMBL" id="GGN23285.1"/>
    </source>
</evidence>
<dbReference type="EMBL" id="BMML01000013">
    <property type="protein sequence ID" value="GGN23285.1"/>
    <property type="molecule type" value="Genomic_DNA"/>
</dbReference>
<organism evidence="3 4">
    <name type="scientific">Streptomyces fuscichromogenes</name>
    <dbReference type="NCBI Taxonomy" id="1324013"/>
    <lineage>
        <taxon>Bacteria</taxon>
        <taxon>Bacillati</taxon>
        <taxon>Actinomycetota</taxon>
        <taxon>Actinomycetes</taxon>
        <taxon>Kitasatosporales</taxon>
        <taxon>Streptomycetaceae</taxon>
        <taxon>Streptomyces</taxon>
    </lineage>
</organism>
<feature type="transmembrane region" description="Helical" evidence="2">
    <location>
        <begin position="411"/>
        <end position="430"/>
    </location>
</feature>
<reference evidence="3" key="2">
    <citation type="submission" date="2020-09" db="EMBL/GenBank/DDBJ databases">
        <authorList>
            <person name="Sun Q."/>
            <person name="Zhou Y."/>
        </authorList>
    </citation>
    <scope>NUCLEOTIDE SEQUENCE</scope>
    <source>
        <strain evidence="3">CGMCC 4.7110</strain>
    </source>
</reference>
<dbReference type="GO" id="GO:0019441">
    <property type="term" value="P:L-tryptophan catabolic process to kynurenine"/>
    <property type="evidence" value="ECO:0007669"/>
    <property type="project" value="InterPro"/>
</dbReference>
<evidence type="ECO:0000256" key="2">
    <source>
        <dbReference type="SAM" id="Phobius"/>
    </source>
</evidence>
<dbReference type="Gene3D" id="3.50.30.50">
    <property type="entry name" value="Putative cyclase"/>
    <property type="match status" value="1"/>
</dbReference>
<dbReference type="RefSeq" id="WP_189265546.1">
    <property type="nucleotide sequence ID" value="NZ_BMML01000013.1"/>
</dbReference>
<dbReference type="Proteomes" id="UP000653411">
    <property type="component" value="Unassembled WGS sequence"/>
</dbReference>
<feature type="compositionally biased region" description="Polar residues" evidence="1">
    <location>
        <begin position="382"/>
        <end position="408"/>
    </location>
</feature>
<dbReference type="PANTHER" id="PTHR34861">
    <property type="match status" value="1"/>
</dbReference>
<dbReference type="GO" id="GO:0004061">
    <property type="term" value="F:arylformamidase activity"/>
    <property type="evidence" value="ECO:0007669"/>
    <property type="project" value="InterPro"/>
</dbReference>
<proteinExistence type="predicted"/>